<sequence>MLHMIIMCDVETVRKIAKCLEMPAGELELNEEQIVTRTCGNKVVTGFANILNVLAKESNSDIAKSSCCNREVEAQVYQWIEFAVLYVSPGSKDKHIAQQLLRDFNRLLLNKSYLVGHSLTIGDLAVFYAIYDLVESLTPIDKENYLNLSRWFNHLQQRPEIRQDKKILNFTTIYLHGWATGTHM</sequence>
<keyword evidence="3" id="KW-0251">Elongation factor</keyword>
<dbReference type="GO" id="GO:0005634">
    <property type="term" value="C:nucleus"/>
    <property type="evidence" value="ECO:0007669"/>
    <property type="project" value="TreeGrafter"/>
</dbReference>
<dbReference type="GeneID" id="119635634"/>
<dbReference type="InterPro" id="IPR010987">
    <property type="entry name" value="Glutathione-S-Trfase_C-like"/>
</dbReference>
<dbReference type="RefSeq" id="XP_037886448.1">
    <property type="nucleotide sequence ID" value="XM_038030520.1"/>
</dbReference>
<dbReference type="CDD" id="cd10305">
    <property type="entry name" value="GST_C_AIMP3"/>
    <property type="match status" value="1"/>
</dbReference>
<dbReference type="KEGG" id="gfs:119635634"/>
<keyword evidence="3" id="KW-0648">Protein biosynthesis</keyword>
<dbReference type="GO" id="GO:0003746">
    <property type="term" value="F:translation elongation factor activity"/>
    <property type="evidence" value="ECO:0007669"/>
    <property type="project" value="UniProtKB-KW"/>
</dbReference>
<feature type="domain" description="GST C-terminal" evidence="1">
    <location>
        <begin position="53"/>
        <end position="173"/>
    </location>
</feature>
<dbReference type="SUPFAM" id="SSF47616">
    <property type="entry name" value="GST C-terminal domain-like"/>
    <property type="match status" value="1"/>
</dbReference>
<dbReference type="PANTHER" id="PTHR44490">
    <property type="entry name" value="EUKARYOTIC TRANSLATION ELONGATION FACTOR 1 EPSILON-1"/>
    <property type="match status" value="1"/>
</dbReference>
<dbReference type="PANTHER" id="PTHR44490:SF1">
    <property type="entry name" value="EUKARYOTIC TRANSLATION ELONGATION FACTOR 1 EPSILON-1"/>
    <property type="match status" value="1"/>
</dbReference>
<dbReference type="Pfam" id="PF21972">
    <property type="entry name" value="Arc1p_N_like"/>
    <property type="match status" value="1"/>
</dbReference>
<protein>
    <submittedName>
        <fullName evidence="3">Eukaryotic translation elongation factor 1 epsilon-1 isoform X1</fullName>
    </submittedName>
</protein>
<dbReference type="InterPro" id="IPR042450">
    <property type="entry name" value="EEF1E1"/>
</dbReference>
<dbReference type="AlphaFoldDB" id="A0A9C5YVW4"/>
<evidence type="ECO:0000313" key="2">
    <source>
        <dbReference type="Proteomes" id="UP000092443"/>
    </source>
</evidence>
<dbReference type="GO" id="GO:0005737">
    <property type="term" value="C:cytoplasm"/>
    <property type="evidence" value="ECO:0007669"/>
    <property type="project" value="TreeGrafter"/>
</dbReference>
<accession>A0A9C5YVW4</accession>
<dbReference type="PROSITE" id="PS50405">
    <property type="entry name" value="GST_CTER"/>
    <property type="match status" value="1"/>
</dbReference>
<dbReference type="InterPro" id="IPR036282">
    <property type="entry name" value="Glutathione-S-Trfase_C_sf"/>
</dbReference>
<reference evidence="3" key="1">
    <citation type="submission" date="2025-08" db="UniProtKB">
        <authorList>
            <consortium name="RefSeq"/>
        </authorList>
    </citation>
    <scope>IDENTIFICATION</scope>
    <source>
        <tissue evidence="3">Whole body pupa</tissue>
    </source>
</reference>
<dbReference type="Gene3D" id="1.20.1050.10">
    <property type="match status" value="1"/>
</dbReference>
<dbReference type="InterPro" id="IPR053837">
    <property type="entry name" value="AIMP3/p18_C"/>
</dbReference>
<evidence type="ECO:0000313" key="3">
    <source>
        <dbReference type="RefSeq" id="XP_037886448.1"/>
    </source>
</evidence>
<dbReference type="GO" id="GO:0017101">
    <property type="term" value="C:aminoacyl-tRNA synthetase multienzyme complex"/>
    <property type="evidence" value="ECO:0007669"/>
    <property type="project" value="InterPro"/>
</dbReference>
<organism evidence="2 3">
    <name type="scientific">Glossina fuscipes</name>
    <dbReference type="NCBI Taxonomy" id="7396"/>
    <lineage>
        <taxon>Eukaryota</taxon>
        <taxon>Metazoa</taxon>
        <taxon>Ecdysozoa</taxon>
        <taxon>Arthropoda</taxon>
        <taxon>Hexapoda</taxon>
        <taxon>Insecta</taxon>
        <taxon>Pterygota</taxon>
        <taxon>Neoptera</taxon>
        <taxon>Endopterygota</taxon>
        <taxon>Diptera</taxon>
        <taxon>Brachycera</taxon>
        <taxon>Muscomorpha</taxon>
        <taxon>Hippoboscoidea</taxon>
        <taxon>Glossinidae</taxon>
        <taxon>Glossina</taxon>
    </lineage>
</organism>
<name>A0A9C5YVW4_9MUSC</name>
<proteinExistence type="predicted"/>
<dbReference type="GO" id="GO:0043517">
    <property type="term" value="P:positive regulation of DNA damage response, signal transduction by p53 class mediator"/>
    <property type="evidence" value="ECO:0007669"/>
    <property type="project" value="InterPro"/>
</dbReference>
<dbReference type="InterPro" id="IPR053836">
    <property type="entry name" value="Arc1-like_N"/>
</dbReference>
<keyword evidence="2" id="KW-1185">Reference proteome</keyword>
<gene>
    <name evidence="3" type="primary">LOC119635634</name>
</gene>
<dbReference type="Proteomes" id="UP000092443">
    <property type="component" value="Unplaced"/>
</dbReference>
<evidence type="ECO:0000259" key="1">
    <source>
        <dbReference type="PROSITE" id="PS50405"/>
    </source>
</evidence>